<dbReference type="EMBL" id="VSSQ01017771">
    <property type="protein sequence ID" value="MPM60377.1"/>
    <property type="molecule type" value="Genomic_DNA"/>
</dbReference>
<name>A0A645B4Q4_9ZZZZ</name>
<proteinExistence type="predicted"/>
<protein>
    <submittedName>
        <fullName evidence="1">Uncharacterized protein</fullName>
    </submittedName>
</protein>
<evidence type="ECO:0000313" key="1">
    <source>
        <dbReference type="EMBL" id="MPM60377.1"/>
    </source>
</evidence>
<reference evidence="1" key="1">
    <citation type="submission" date="2019-08" db="EMBL/GenBank/DDBJ databases">
        <authorList>
            <person name="Kucharzyk K."/>
            <person name="Murdoch R.W."/>
            <person name="Higgins S."/>
            <person name="Loffler F."/>
        </authorList>
    </citation>
    <scope>NUCLEOTIDE SEQUENCE</scope>
</reference>
<accession>A0A645B4Q4</accession>
<gene>
    <name evidence="1" type="ORF">SDC9_107228</name>
</gene>
<dbReference type="AlphaFoldDB" id="A0A645B4Q4"/>
<sequence>MNTNMLAKNNASKISIKIKYTYISTVLKNVVLILSLNNCRLIQKENIKYNHQGSESSGSFDKGRSNIETINIWHAA</sequence>
<organism evidence="1">
    <name type="scientific">bioreactor metagenome</name>
    <dbReference type="NCBI Taxonomy" id="1076179"/>
    <lineage>
        <taxon>unclassified sequences</taxon>
        <taxon>metagenomes</taxon>
        <taxon>ecological metagenomes</taxon>
    </lineage>
</organism>
<comment type="caution">
    <text evidence="1">The sequence shown here is derived from an EMBL/GenBank/DDBJ whole genome shotgun (WGS) entry which is preliminary data.</text>
</comment>